<evidence type="ECO:0000313" key="2">
    <source>
        <dbReference type="EMBL" id="PAV05308.1"/>
    </source>
</evidence>
<dbReference type="AlphaFoldDB" id="A0A2A2H7E9"/>
<accession>A0A2A2H7E9</accession>
<feature type="transmembrane region" description="Helical" evidence="1">
    <location>
        <begin position="6"/>
        <end position="39"/>
    </location>
</feature>
<proteinExistence type="predicted"/>
<protein>
    <recommendedName>
        <fullName evidence="4">DUF5518 domain-containing protein</fullName>
    </recommendedName>
</protein>
<evidence type="ECO:0000256" key="1">
    <source>
        <dbReference type="SAM" id="Phobius"/>
    </source>
</evidence>
<keyword evidence="1" id="KW-0812">Transmembrane</keyword>
<comment type="caution">
    <text evidence="2">The sequence shown here is derived from an EMBL/GenBank/DDBJ whole genome shotgun (WGS) entry which is preliminary data.</text>
</comment>
<dbReference type="OrthoDB" id="377515at2157"/>
<dbReference type="Proteomes" id="UP000217784">
    <property type="component" value="Unassembled WGS sequence"/>
</dbReference>
<evidence type="ECO:0008006" key="4">
    <source>
        <dbReference type="Google" id="ProtNLM"/>
    </source>
</evidence>
<keyword evidence="3" id="KW-1185">Reference proteome</keyword>
<organism evidence="2 3">
    <name type="scientific">Methanobacterium bryantii</name>
    <dbReference type="NCBI Taxonomy" id="2161"/>
    <lineage>
        <taxon>Archaea</taxon>
        <taxon>Methanobacteriati</taxon>
        <taxon>Methanobacteriota</taxon>
        <taxon>Methanomada group</taxon>
        <taxon>Methanobacteria</taxon>
        <taxon>Methanobacteriales</taxon>
        <taxon>Methanobacteriaceae</taxon>
        <taxon>Methanobacterium</taxon>
    </lineage>
</organism>
<evidence type="ECO:0000313" key="3">
    <source>
        <dbReference type="Proteomes" id="UP000217784"/>
    </source>
</evidence>
<reference evidence="2 3" key="1">
    <citation type="journal article" date="2017" name="BMC Genomics">
        <title>Genomic analysis of methanogenic archaea reveals a shift towards energy conservation.</title>
        <authorList>
            <person name="Gilmore S.P."/>
            <person name="Henske J.K."/>
            <person name="Sexton J.A."/>
            <person name="Solomon K.V."/>
            <person name="Seppala S."/>
            <person name="Yoo J.I."/>
            <person name="Huyett L.M."/>
            <person name="Pressman A."/>
            <person name="Cogan J.Z."/>
            <person name="Kivenson V."/>
            <person name="Peng X."/>
            <person name="Tan Y."/>
            <person name="Valentine D.L."/>
            <person name="O'Malley M.A."/>
        </authorList>
    </citation>
    <scope>NUCLEOTIDE SEQUENCE [LARGE SCALE GENOMIC DNA]</scope>
    <source>
        <strain evidence="2 3">M.o.H.</strain>
    </source>
</reference>
<dbReference type="EMBL" id="LMVM01000008">
    <property type="protein sequence ID" value="PAV05308.1"/>
    <property type="molecule type" value="Genomic_DNA"/>
</dbReference>
<dbReference type="InterPro" id="IPR040493">
    <property type="entry name" value="DUF5518"/>
</dbReference>
<keyword evidence="1" id="KW-0472">Membrane</keyword>
<dbReference type="Pfam" id="PF17647">
    <property type="entry name" value="DUF5518"/>
    <property type="match status" value="1"/>
</dbReference>
<name>A0A2A2H7E9_METBR</name>
<keyword evidence="1" id="KW-1133">Transmembrane helix</keyword>
<feature type="transmembrane region" description="Helical" evidence="1">
    <location>
        <begin position="89"/>
        <end position="112"/>
    </location>
</feature>
<gene>
    <name evidence="2" type="ORF">ASJ80_09865</name>
</gene>
<feature type="transmembrane region" description="Helical" evidence="1">
    <location>
        <begin position="51"/>
        <end position="77"/>
    </location>
</feature>
<sequence length="120" mass="12740">MLNWKSLGFGIALAIVMFFMFMFNASSLAILSFIIAPLVGTYILGGELKMAAIYGAAISFFGSIISILLYTALISYFSKTAIPLGLNVVTLIAVCVIYAVIGAVFGIAGAAIKNKLMEKK</sequence>
<dbReference type="RefSeq" id="WP_069583306.1">
    <property type="nucleotide sequence ID" value="NZ_LMVM01000008.1"/>
</dbReference>